<feature type="transmembrane region" description="Helical" evidence="1">
    <location>
        <begin position="83"/>
        <end position="103"/>
    </location>
</feature>
<feature type="transmembrane region" description="Helical" evidence="1">
    <location>
        <begin position="48"/>
        <end position="71"/>
    </location>
</feature>
<accession>A0A7H0H806</accession>
<evidence type="ECO:0000313" key="2">
    <source>
        <dbReference type="EMBL" id="QNP56672.1"/>
    </source>
</evidence>
<feature type="transmembrane region" description="Helical" evidence="1">
    <location>
        <begin position="21"/>
        <end position="42"/>
    </location>
</feature>
<dbReference type="KEGG" id="tdf:H9L22_04580"/>
<name>A0A7H0H806_9ACTN</name>
<dbReference type="AlphaFoldDB" id="A0A7H0H806"/>
<gene>
    <name evidence="2" type="ORF">H9L22_04580</name>
</gene>
<keyword evidence="1" id="KW-0472">Membrane</keyword>
<keyword evidence="1" id="KW-0812">Transmembrane</keyword>
<protein>
    <recommendedName>
        <fullName evidence="4">MFS transporter</fullName>
    </recommendedName>
</protein>
<keyword evidence="1" id="KW-1133">Transmembrane helix</keyword>
<dbReference type="RefSeq" id="WP_187721772.1">
    <property type="nucleotide sequence ID" value="NZ_BAABBL010000002.1"/>
</dbReference>
<evidence type="ECO:0000313" key="3">
    <source>
        <dbReference type="Proteomes" id="UP000516117"/>
    </source>
</evidence>
<organism evidence="2 3">
    <name type="scientific">Tessaracoccus defluvii</name>
    <dbReference type="NCBI Taxonomy" id="1285901"/>
    <lineage>
        <taxon>Bacteria</taxon>
        <taxon>Bacillati</taxon>
        <taxon>Actinomycetota</taxon>
        <taxon>Actinomycetes</taxon>
        <taxon>Propionibacteriales</taxon>
        <taxon>Propionibacteriaceae</taxon>
        <taxon>Tessaracoccus</taxon>
    </lineage>
</organism>
<dbReference type="Proteomes" id="UP000516117">
    <property type="component" value="Chromosome"/>
</dbReference>
<dbReference type="EMBL" id="CP060789">
    <property type="protein sequence ID" value="QNP56672.1"/>
    <property type="molecule type" value="Genomic_DNA"/>
</dbReference>
<reference evidence="2 3" key="1">
    <citation type="submission" date="2020-08" db="EMBL/GenBank/DDBJ databases">
        <title>Genome sequence of Tessaracoccus defluvii JCM 17540T.</title>
        <authorList>
            <person name="Hyun D.-W."/>
            <person name="Bae J.-W."/>
        </authorList>
    </citation>
    <scope>NUCLEOTIDE SEQUENCE [LARGE SCALE GENOMIC DNA]</scope>
    <source>
        <strain evidence="2 3">JCM 17540</strain>
    </source>
</reference>
<feature type="transmembrane region" description="Helical" evidence="1">
    <location>
        <begin position="115"/>
        <end position="136"/>
    </location>
</feature>
<evidence type="ECO:0000256" key="1">
    <source>
        <dbReference type="SAM" id="Phobius"/>
    </source>
</evidence>
<keyword evidence="3" id="KW-1185">Reference proteome</keyword>
<sequence>MTAEPTRRRVSAAAQRARQMMIGGLALGHGVGIAVIGLALAIGGADAALTAALGFAAVVIFYSIGQSLEVVACELPDMQGMGLVLVSYAVRVVGIAAGLWAILSLPAMEGRVQDGWLLLSVAGTVIGWVTGVVLVASRQRVPVYDTEYQPPPSHD</sequence>
<proteinExistence type="predicted"/>
<evidence type="ECO:0008006" key="4">
    <source>
        <dbReference type="Google" id="ProtNLM"/>
    </source>
</evidence>